<keyword evidence="2" id="KW-1185">Reference proteome</keyword>
<proteinExistence type="predicted"/>
<protein>
    <submittedName>
        <fullName evidence="1">Uncharacterized protein</fullName>
    </submittedName>
</protein>
<evidence type="ECO:0000313" key="2">
    <source>
        <dbReference type="Proteomes" id="UP000295832"/>
    </source>
</evidence>
<name>A0A4R8HAK5_9FIRM</name>
<reference evidence="1 2" key="1">
    <citation type="submission" date="2019-03" db="EMBL/GenBank/DDBJ databases">
        <title>Subsurface microbial communities from deep shales in Ohio and West Virginia, USA.</title>
        <authorList>
            <person name="Wrighton K."/>
        </authorList>
    </citation>
    <scope>NUCLEOTIDE SEQUENCE [LARGE SCALE GENOMIC DNA]</scope>
    <source>
        <strain evidence="1 2">MSL 6dP</strain>
    </source>
</reference>
<dbReference type="EMBL" id="SOEG01000006">
    <property type="protein sequence ID" value="TDX52492.1"/>
    <property type="molecule type" value="Genomic_DNA"/>
</dbReference>
<dbReference type="Proteomes" id="UP000295832">
    <property type="component" value="Unassembled WGS sequence"/>
</dbReference>
<accession>A0A4R8HAK5</accession>
<gene>
    <name evidence="1" type="ORF">C7959_10655</name>
</gene>
<dbReference type="STRING" id="926561.GCA_000379025_00753"/>
<comment type="caution">
    <text evidence="1">The sequence shown here is derived from an EMBL/GenBank/DDBJ whole genome shotgun (WGS) entry which is preliminary data.</text>
</comment>
<organism evidence="1 2">
    <name type="scientific">Orenia marismortui</name>
    <dbReference type="NCBI Taxonomy" id="46469"/>
    <lineage>
        <taxon>Bacteria</taxon>
        <taxon>Bacillati</taxon>
        <taxon>Bacillota</taxon>
        <taxon>Clostridia</taxon>
        <taxon>Halanaerobiales</taxon>
        <taxon>Halobacteroidaceae</taxon>
        <taxon>Orenia</taxon>
    </lineage>
</organism>
<dbReference type="AlphaFoldDB" id="A0A4R8HAK5"/>
<sequence>MTQELEGKRRKDCNNAKEVINIDRAIGICFDLVIEADVENIEIEDLGPIEDFRRDRRF</sequence>
<dbReference type="RefSeq" id="WP_166667900.1">
    <property type="nucleotide sequence ID" value="NZ_SOEG01000006.1"/>
</dbReference>
<evidence type="ECO:0000313" key="1">
    <source>
        <dbReference type="EMBL" id="TDX52492.1"/>
    </source>
</evidence>